<feature type="compositionally biased region" description="Polar residues" evidence="10">
    <location>
        <begin position="618"/>
        <end position="635"/>
    </location>
</feature>
<proteinExistence type="inferred from homology"/>
<feature type="region of interest" description="Disordered" evidence="10">
    <location>
        <begin position="1406"/>
        <end position="1449"/>
    </location>
</feature>
<evidence type="ECO:0000256" key="7">
    <source>
        <dbReference type="ARBA" id="ARBA00023014"/>
    </source>
</evidence>
<accession>A0A2I4GNA2</accession>
<dbReference type="Proteomes" id="UP000235220">
    <property type="component" value="Chromosome 5"/>
</dbReference>
<dbReference type="InterPro" id="IPR011257">
    <property type="entry name" value="DNA_glycosylase"/>
</dbReference>
<evidence type="ECO:0000313" key="12">
    <source>
        <dbReference type="RefSeq" id="XP_018845376.2"/>
    </source>
</evidence>
<dbReference type="GO" id="GO:0006284">
    <property type="term" value="P:base-excision repair"/>
    <property type="evidence" value="ECO:0007669"/>
    <property type="project" value="InterPro"/>
</dbReference>
<evidence type="ECO:0000256" key="5">
    <source>
        <dbReference type="ARBA" id="ARBA00022723"/>
    </source>
</evidence>
<dbReference type="FunCoup" id="A0A2I4GNA2">
    <property type="interactions" value="2036"/>
</dbReference>
<evidence type="ECO:0000256" key="2">
    <source>
        <dbReference type="ARBA" id="ARBA00004123"/>
    </source>
</evidence>
<feature type="compositionally biased region" description="Polar residues" evidence="10">
    <location>
        <begin position="858"/>
        <end position="868"/>
    </location>
</feature>
<dbReference type="InterPro" id="IPR003651">
    <property type="entry name" value="Endonuclease3_FeS-loop_motif"/>
</dbReference>
<feature type="region of interest" description="Disordered" evidence="10">
    <location>
        <begin position="149"/>
        <end position="181"/>
    </location>
</feature>
<dbReference type="InterPro" id="IPR023170">
    <property type="entry name" value="HhH_base_excis_C"/>
</dbReference>
<dbReference type="FunFam" id="1.10.1670.10:FF:000004">
    <property type="entry name" value="DNA glycosylase/AP lyase ROS1"/>
    <property type="match status" value="1"/>
</dbReference>
<feature type="compositionally biased region" description="Low complexity" evidence="10">
    <location>
        <begin position="163"/>
        <end position="176"/>
    </location>
</feature>
<evidence type="ECO:0000256" key="10">
    <source>
        <dbReference type="SAM" id="MobiDB-lite"/>
    </source>
</evidence>
<dbReference type="RefSeq" id="XP_018845376.2">
    <property type="nucleotide sequence ID" value="XM_018989831.2"/>
</dbReference>
<dbReference type="OrthoDB" id="5607at2759"/>
<feature type="region of interest" description="Disordered" evidence="10">
    <location>
        <begin position="358"/>
        <end position="437"/>
    </location>
</feature>
<dbReference type="GO" id="GO:0005634">
    <property type="term" value="C:nucleus"/>
    <property type="evidence" value="ECO:0007669"/>
    <property type="project" value="UniProtKB-SubCell"/>
</dbReference>
<evidence type="ECO:0000313" key="11">
    <source>
        <dbReference type="Proteomes" id="UP000235220"/>
    </source>
</evidence>
<reference evidence="12" key="1">
    <citation type="submission" date="2025-08" db="UniProtKB">
        <authorList>
            <consortium name="RefSeq"/>
        </authorList>
    </citation>
    <scope>IDENTIFICATION</scope>
    <source>
        <tissue evidence="12">Leaves</tissue>
    </source>
</reference>
<dbReference type="SUPFAM" id="SSF48150">
    <property type="entry name" value="DNA-glycosylase"/>
    <property type="match status" value="1"/>
</dbReference>
<dbReference type="GO" id="GO:0003906">
    <property type="term" value="F:DNA-(apurinic or apyrimidinic site) endonuclease activity"/>
    <property type="evidence" value="ECO:0007669"/>
    <property type="project" value="UniProtKB-ARBA"/>
</dbReference>
<dbReference type="GeneID" id="109009372"/>
<keyword evidence="5" id="KW-0479">Metal-binding</keyword>
<dbReference type="PANTHER" id="PTHR46213">
    <property type="entry name" value="TRANSCRIPTIONAL ACTIVATOR DEMETER"/>
    <property type="match status" value="1"/>
</dbReference>
<evidence type="ECO:0000256" key="8">
    <source>
        <dbReference type="ARBA" id="ARBA00023125"/>
    </source>
</evidence>
<keyword evidence="11" id="KW-1185">Reference proteome</keyword>
<dbReference type="SMART" id="SM00478">
    <property type="entry name" value="ENDO3c"/>
    <property type="match status" value="1"/>
</dbReference>
<protein>
    <submittedName>
        <fullName evidence="12">Transcriptional activator DEMETER-like</fullName>
    </submittedName>
</protein>
<dbReference type="PANTHER" id="PTHR46213:SF24">
    <property type="entry name" value="HHH-GPD DOMAIN-CONTAINING PROTEIN"/>
    <property type="match status" value="1"/>
</dbReference>
<evidence type="ECO:0000256" key="1">
    <source>
        <dbReference type="ARBA" id="ARBA00001966"/>
    </source>
</evidence>
<feature type="region of interest" description="Disordered" evidence="10">
    <location>
        <begin position="312"/>
        <end position="338"/>
    </location>
</feature>
<dbReference type="GO" id="GO:0141166">
    <property type="term" value="P:chromosomal 5-methylcytosine DNA demethylation pathway"/>
    <property type="evidence" value="ECO:0007669"/>
    <property type="project" value="InterPro"/>
</dbReference>
<dbReference type="Pfam" id="PF15628">
    <property type="entry name" value="RRM_DME"/>
    <property type="match status" value="1"/>
</dbReference>
<evidence type="ECO:0000256" key="9">
    <source>
        <dbReference type="ARBA" id="ARBA00023242"/>
    </source>
</evidence>
<keyword evidence="7" id="KW-0411">Iron-sulfur</keyword>
<comment type="similarity">
    <text evidence="3">Belongs to the DNA glycosylase family. DEMETER subfamily.</text>
</comment>
<evidence type="ECO:0000256" key="6">
    <source>
        <dbReference type="ARBA" id="ARBA00023004"/>
    </source>
</evidence>
<dbReference type="KEGG" id="jre:109009372"/>
<evidence type="ECO:0000256" key="3">
    <source>
        <dbReference type="ARBA" id="ARBA00005646"/>
    </source>
</evidence>
<dbReference type="InterPro" id="IPR028925">
    <property type="entry name" value="RRM_DME"/>
</dbReference>
<keyword evidence="4" id="KW-0004">4Fe-4S</keyword>
<dbReference type="GO" id="GO:0046872">
    <property type="term" value="F:metal ion binding"/>
    <property type="evidence" value="ECO:0007669"/>
    <property type="project" value="UniProtKB-KW"/>
</dbReference>
<dbReference type="InterPro" id="IPR044811">
    <property type="entry name" value="DME/ROS1"/>
</dbReference>
<dbReference type="GO" id="GO:0003677">
    <property type="term" value="F:DNA binding"/>
    <property type="evidence" value="ECO:0007669"/>
    <property type="project" value="UniProtKB-KW"/>
</dbReference>
<sequence length="1991" mass="222956">MMNFRGGVSIPQDKEFQIMDSWMPVTPEKPVPTRSNPIPVDCHGNQLGRGNWQELNGFSNGYAEEMPNCNGLRLNSNPIGQMVQNGGFNGYDEGGLAERNRTMINHIAGSYTQTFHNNDSSGWKRDPLAKLLLMQNAAFIASANRNPNRSLSMAANRPLIPNSHSHSQSQSQSQSHPQVDCNQKGSILGNMWFENQNHLSGSNPLSNLANGTLFQDIHSEVDNNQRDSDFASLFYANQNHFSGSNSLNDSDITSQISKHGFSMPYQQQCDLNYPPVEIDASSSVTNTLQFAPITPHQVNKLENNQLPATLQTRNESSSGAKENEASPTSFGNKAPQQHSDELLQSIVDSSSAAICSPYKENQDSESGRNPGIDLNKTPEQKPPRRRKHRPKVIREGKPKRSPKPTAPKNTKETPTGKRKYVRKNVQKESAPELADATRETANLNGGTAAKSCRRALNFDLEKTVDESQIKVVGQQELQQRNERTFRLSSDPRATELCPGTYSVPGTKSAVQIDQWKTVGYQQHGMSNLTPSTCQLQTDSGPLQKKQAAAAWPSIVPAKDLPIEDSDVIRRYVDGGFTDPCQNSSRNRCTPIWQIHVEGIDKRVFQAKVHHERIEKEMSQSTPQSVPKSPSNSSAMRGSKREHFRTIEQTNSKIQNPVISSLYQQIQVDECHRNVQVLGAGLSETCKKKKIESGLHTNTRGMPCVTEVEGGWGNVETKKMSDNNANEFAPTANNEILNSYFETRIITERKGEVNNFTAERCNHSITAKQYLMMQHISSGLHSNAERTEETNRLASAHGFPSLAATEDCHLLRPSPPKQTPELEKQVQTSHVHTLATKQTLGCTPSRLVSARRNKVLKNQDASQDYQKSSPKPRGRPPAKRIYPITIDEIIYRLTSLNLNAGSNELVRDEKNALVLYKGDGTLVPYARFEFLKKRKPRPKVDLDPETNRIWNLLMGKEGNKDFEGTDAEKEKWWEEERKVFRGRTDSFIARMHLIQGDRRFSRWKGSVVDSVIGVFLTQNVSDHLSSSAFMSLAARFPLKSTSNCNACDNTGTSILFKESEVSIVSQNDTIGWHGKGSSQPIFNISSMAPLGSAEHQRDSETTGTERIMVQGHSLSIEEEVISSQESFDSLIIQGTGRPRSSSGSNSEEEDLITSCRPIEAHFTTLTNLLQMEKTTFQEFYSQNNSIMNEGSRHVHKQSEYIAHAHKKSRLDRADGVNGPAFSYPINPDNPQSQVRVAPSSDYHLHVTPDSTVPEVENFEALSDESISPLSSIDFGFTKTKDANSKGFRTKRWEGSEGKSTVQQNGLLHPQETPRMGPHVPSSNHSLHQEIISQPEPHIVYNQPSYRNHQQDVTKSLQLQSPYIAEPAEALANRENDAMQQTSSAPILAENFGERISAENEQIRLENRFLNPNSNKQVDTSDQANSKTTSKISKPRKGKTERDKNSAVDWDSLRKQVQASGLNGEKSKDAQDSLDYEAVRLAHVDEISNAIRERGMNNMLAERIKEFLNRLVRDHGSIDLEWLRNVPPDKAKDYLLSVRGLGLKSVECVRLLTLHHLAFPVDTNVGRIAVRLGWVPLQPLPESLQLHLLELYPVLESIQKYLWPRLCKLDQRTLYELHYQLITFGKVFCTKSKPNCNACPMRGECRHFASAFASARLALPGPEDKSIVSSTVPIAHEVNPAVVINPMPLPPPENNSLKETAYISRKCEPIIEEPATPEHECTEISESDIEDSLYEDPDEIPIIKLNIEEFTMNLQNYMQEKMELQEADMSKALVALKPEAASIPTPKLKNVSRLRTEHQVYELPDSHPLLEGMDSRETDDPSPYLLAIWTPGETANSIQPPETSCGSQEANKLCNEKTCYSCSSVREANAQTVRGTLLIPCRTAMRGSFPLNGTYFQVNEVFADHESSLNPIDVPRSWIWNLRRRTVYFGTSVSTIFKGLSTEGIQFCFWRGFVCVRGFDQKTRAPRPLMARLHFPASKLVKSKSKSKSENKR</sequence>
<keyword evidence="9" id="KW-0539">Nucleus</keyword>
<dbReference type="Gene3D" id="1.10.1670.10">
    <property type="entry name" value="Helix-hairpin-Helix base-excision DNA repair enzymes (C-terminal)"/>
    <property type="match status" value="1"/>
</dbReference>
<dbReference type="Gramene" id="Jr05_03710_p1">
    <property type="protein sequence ID" value="cds.Jr05_03710_p1"/>
    <property type="gene ID" value="Jr05_03710"/>
</dbReference>
<name>A0A2I4GNA2_JUGRE</name>
<dbReference type="GO" id="GO:0035514">
    <property type="term" value="F:DNA demethylase activity"/>
    <property type="evidence" value="ECO:0007669"/>
    <property type="project" value="InterPro"/>
</dbReference>
<organism evidence="11 12">
    <name type="scientific">Juglans regia</name>
    <name type="common">English walnut</name>
    <dbReference type="NCBI Taxonomy" id="51240"/>
    <lineage>
        <taxon>Eukaryota</taxon>
        <taxon>Viridiplantae</taxon>
        <taxon>Streptophyta</taxon>
        <taxon>Embryophyta</taxon>
        <taxon>Tracheophyta</taxon>
        <taxon>Spermatophyta</taxon>
        <taxon>Magnoliopsida</taxon>
        <taxon>eudicotyledons</taxon>
        <taxon>Gunneridae</taxon>
        <taxon>Pentapetalae</taxon>
        <taxon>rosids</taxon>
        <taxon>fabids</taxon>
        <taxon>Fagales</taxon>
        <taxon>Juglandaceae</taxon>
        <taxon>Juglans</taxon>
    </lineage>
</organism>
<dbReference type="InterPro" id="IPR003265">
    <property type="entry name" value="HhH-GPD_domain"/>
</dbReference>
<keyword evidence="6" id="KW-0408">Iron</keyword>
<comment type="subcellular location">
    <subcellularLocation>
        <location evidence="2">Nucleus</location>
    </subcellularLocation>
</comment>
<keyword evidence="8" id="KW-0238">DNA-binding</keyword>
<feature type="compositionally biased region" description="Basic and acidic residues" evidence="10">
    <location>
        <begin position="1436"/>
        <end position="1449"/>
    </location>
</feature>
<comment type="cofactor">
    <cofactor evidence="1">
        <name>[4Fe-4S] cluster</name>
        <dbReference type="ChEBI" id="CHEBI:49883"/>
    </cofactor>
</comment>
<feature type="compositionally biased region" description="Basic and acidic residues" evidence="10">
    <location>
        <begin position="425"/>
        <end position="437"/>
    </location>
</feature>
<dbReference type="GO" id="GO:0051539">
    <property type="term" value="F:4 iron, 4 sulfur cluster binding"/>
    <property type="evidence" value="ECO:0007669"/>
    <property type="project" value="UniProtKB-KW"/>
</dbReference>
<dbReference type="Pfam" id="PF15629">
    <property type="entry name" value="Perm-CXXC"/>
    <property type="match status" value="1"/>
</dbReference>
<dbReference type="SMART" id="SM00525">
    <property type="entry name" value="FES"/>
    <property type="match status" value="1"/>
</dbReference>
<feature type="region of interest" description="Disordered" evidence="10">
    <location>
        <begin position="613"/>
        <end position="641"/>
    </location>
</feature>
<feature type="compositionally biased region" description="Polar residues" evidence="10">
    <location>
        <begin position="1408"/>
        <end position="1430"/>
    </location>
</feature>
<feature type="region of interest" description="Disordered" evidence="10">
    <location>
        <begin position="1291"/>
        <end position="1323"/>
    </location>
</feature>
<dbReference type="InterPro" id="IPR028924">
    <property type="entry name" value="Perm-CXXC"/>
</dbReference>
<dbReference type="GO" id="GO:0019104">
    <property type="term" value="F:DNA N-glycosylase activity"/>
    <property type="evidence" value="ECO:0007669"/>
    <property type="project" value="InterPro"/>
</dbReference>
<gene>
    <name evidence="12" type="primary">LOC109009372</name>
</gene>
<feature type="compositionally biased region" description="Polar residues" evidence="10">
    <location>
        <begin position="312"/>
        <end position="337"/>
    </location>
</feature>
<feature type="region of interest" description="Disordered" evidence="10">
    <location>
        <begin position="855"/>
        <end position="878"/>
    </location>
</feature>
<dbReference type="CDD" id="cd00056">
    <property type="entry name" value="ENDO3c"/>
    <property type="match status" value="1"/>
</dbReference>
<evidence type="ECO:0000256" key="4">
    <source>
        <dbReference type="ARBA" id="ARBA00022485"/>
    </source>
</evidence>